<evidence type="ECO:0000313" key="2">
    <source>
        <dbReference type="Proteomes" id="UP000828390"/>
    </source>
</evidence>
<organism evidence="1 2">
    <name type="scientific">Dreissena polymorpha</name>
    <name type="common">Zebra mussel</name>
    <name type="synonym">Mytilus polymorpha</name>
    <dbReference type="NCBI Taxonomy" id="45954"/>
    <lineage>
        <taxon>Eukaryota</taxon>
        <taxon>Metazoa</taxon>
        <taxon>Spiralia</taxon>
        <taxon>Lophotrochozoa</taxon>
        <taxon>Mollusca</taxon>
        <taxon>Bivalvia</taxon>
        <taxon>Autobranchia</taxon>
        <taxon>Heteroconchia</taxon>
        <taxon>Euheterodonta</taxon>
        <taxon>Imparidentia</taxon>
        <taxon>Neoheterodontei</taxon>
        <taxon>Myida</taxon>
        <taxon>Dreissenoidea</taxon>
        <taxon>Dreissenidae</taxon>
        <taxon>Dreissena</taxon>
    </lineage>
</organism>
<keyword evidence="2" id="KW-1185">Reference proteome</keyword>
<accession>A0A9D4FA68</accession>
<dbReference type="AlphaFoldDB" id="A0A9D4FA68"/>
<name>A0A9D4FA68_DREPO</name>
<comment type="caution">
    <text evidence="1">The sequence shown here is derived from an EMBL/GenBank/DDBJ whole genome shotgun (WGS) entry which is preliminary data.</text>
</comment>
<sequence>MTGAPVLAGLMKRRPATKYPALLMAGGPSGLTGANAHVLVTQEEKLGQGHVKDVKMADWIATVKGSKSWIASSHLVTFPISGISCQF</sequence>
<reference evidence="1" key="1">
    <citation type="journal article" date="2019" name="bioRxiv">
        <title>The Genome of the Zebra Mussel, Dreissena polymorpha: A Resource for Invasive Species Research.</title>
        <authorList>
            <person name="McCartney M.A."/>
            <person name="Auch B."/>
            <person name="Kono T."/>
            <person name="Mallez S."/>
            <person name="Zhang Y."/>
            <person name="Obille A."/>
            <person name="Becker A."/>
            <person name="Abrahante J.E."/>
            <person name="Garbe J."/>
            <person name="Badalamenti J.P."/>
            <person name="Herman A."/>
            <person name="Mangelson H."/>
            <person name="Liachko I."/>
            <person name="Sullivan S."/>
            <person name="Sone E.D."/>
            <person name="Koren S."/>
            <person name="Silverstein K.A.T."/>
            <person name="Beckman K.B."/>
            <person name="Gohl D.M."/>
        </authorList>
    </citation>
    <scope>NUCLEOTIDE SEQUENCE</scope>
    <source>
        <strain evidence="1">Duluth1</strain>
        <tissue evidence="1">Whole animal</tissue>
    </source>
</reference>
<reference evidence="1" key="2">
    <citation type="submission" date="2020-11" db="EMBL/GenBank/DDBJ databases">
        <authorList>
            <person name="McCartney M.A."/>
            <person name="Auch B."/>
            <person name="Kono T."/>
            <person name="Mallez S."/>
            <person name="Becker A."/>
            <person name="Gohl D.M."/>
            <person name="Silverstein K.A.T."/>
            <person name="Koren S."/>
            <person name="Bechman K.B."/>
            <person name="Herman A."/>
            <person name="Abrahante J.E."/>
            <person name="Garbe J."/>
        </authorList>
    </citation>
    <scope>NUCLEOTIDE SEQUENCE</scope>
    <source>
        <strain evidence="1">Duluth1</strain>
        <tissue evidence="1">Whole animal</tissue>
    </source>
</reference>
<proteinExistence type="predicted"/>
<evidence type="ECO:0000313" key="1">
    <source>
        <dbReference type="EMBL" id="KAH3792870.1"/>
    </source>
</evidence>
<protein>
    <submittedName>
        <fullName evidence="1">Uncharacterized protein</fullName>
    </submittedName>
</protein>
<gene>
    <name evidence="1" type="ORF">DPMN_146369</name>
</gene>
<dbReference type="EMBL" id="JAIWYP010000007">
    <property type="protein sequence ID" value="KAH3792870.1"/>
    <property type="molecule type" value="Genomic_DNA"/>
</dbReference>
<dbReference type="Proteomes" id="UP000828390">
    <property type="component" value="Unassembled WGS sequence"/>
</dbReference>